<dbReference type="Gene3D" id="3.30.2310.20">
    <property type="entry name" value="RelE-like"/>
    <property type="match status" value="1"/>
</dbReference>
<dbReference type="InterPro" id="IPR035093">
    <property type="entry name" value="RelE/ParE_toxin_dom_sf"/>
</dbReference>
<name>A0ABT0C1C2_9BACT</name>
<keyword evidence="3" id="KW-1185">Reference proteome</keyword>
<evidence type="ECO:0000313" key="3">
    <source>
        <dbReference type="Proteomes" id="UP001165444"/>
    </source>
</evidence>
<comment type="caution">
    <text evidence="2">The sequence shown here is derived from an EMBL/GenBank/DDBJ whole genome shotgun (WGS) entry which is preliminary data.</text>
</comment>
<sequence length="106" mass="12498">MEVVWSELALKSLEFILANIEMIWGEKVAQKVFKQIQQEIERLNVFPHLGYPYSDNLIAGETVRVLTVNTHNRIFYFITQNTIQIVVVWDNRQNPSMLYKILSSFH</sequence>
<dbReference type="RefSeq" id="WP_243325057.1">
    <property type="nucleotide sequence ID" value="NZ_JAKZMM010000021.1"/>
</dbReference>
<gene>
    <name evidence="2" type="ORF">MUN53_09375</name>
</gene>
<dbReference type="Proteomes" id="UP001165444">
    <property type="component" value="Unassembled WGS sequence"/>
</dbReference>
<accession>A0ABT0C1C2</accession>
<evidence type="ECO:0000256" key="1">
    <source>
        <dbReference type="ARBA" id="ARBA00022649"/>
    </source>
</evidence>
<protein>
    <submittedName>
        <fullName evidence="2">Type II toxin-antitoxin system RelE/ParE family toxin</fullName>
    </submittedName>
</protein>
<dbReference type="Pfam" id="PF05016">
    <property type="entry name" value="ParE_toxin"/>
    <property type="match status" value="1"/>
</dbReference>
<evidence type="ECO:0000313" key="2">
    <source>
        <dbReference type="EMBL" id="MCJ2380819.1"/>
    </source>
</evidence>
<organism evidence="2 3">
    <name type="scientific">Parabacteroides faecalis</name>
    <dbReference type="NCBI Taxonomy" id="2924040"/>
    <lineage>
        <taxon>Bacteria</taxon>
        <taxon>Pseudomonadati</taxon>
        <taxon>Bacteroidota</taxon>
        <taxon>Bacteroidia</taxon>
        <taxon>Bacteroidales</taxon>
        <taxon>Tannerellaceae</taxon>
        <taxon>Parabacteroides</taxon>
    </lineage>
</organism>
<dbReference type="EMBL" id="JAKZMM010000021">
    <property type="protein sequence ID" value="MCJ2380819.1"/>
    <property type="molecule type" value="Genomic_DNA"/>
</dbReference>
<dbReference type="InterPro" id="IPR007712">
    <property type="entry name" value="RelE/ParE_toxin"/>
</dbReference>
<keyword evidence="1" id="KW-1277">Toxin-antitoxin system</keyword>
<proteinExistence type="predicted"/>
<reference evidence="2 3" key="1">
    <citation type="submission" date="2022-03" db="EMBL/GenBank/DDBJ databases">
        <title>Parabacteroides sp. nov. isolated from swine feces.</title>
        <authorList>
            <person name="Bak J.E."/>
        </authorList>
    </citation>
    <scope>NUCLEOTIDE SEQUENCE [LARGE SCALE GENOMIC DNA]</scope>
    <source>
        <strain evidence="2 3">AGMB00274</strain>
    </source>
</reference>